<evidence type="ECO:0000256" key="2">
    <source>
        <dbReference type="ARBA" id="ARBA00023015"/>
    </source>
</evidence>
<accession>A0A8H3J3F2</accession>
<evidence type="ECO:0000313" key="7">
    <source>
        <dbReference type="EMBL" id="CAF9939884.1"/>
    </source>
</evidence>
<keyword evidence="4" id="KW-0804">Transcription</keyword>
<keyword evidence="3" id="KW-0238">DNA-binding</keyword>
<comment type="caution">
    <text evidence="7">The sequence shown here is derived from an EMBL/GenBank/DDBJ whole genome shotgun (WGS) entry which is preliminary data.</text>
</comment>
<keyword evidence="8" id="KW-1185">Reference proteome</keyword>
<keyword evidence="2" id="KW-0805">Transcription regulation</keyword>
<evidence type="ECO:0000313" key="8">
    <source>
        <dbReference type="Proteomes" id="UP000664534"/>
    </source>
</evidence>
<dbReference type="InterPro" id="IPR051089">
    <property type="entry name" value="prtT"/>
</dbReference>
<gene>
    <name evidence="7" type="ORF">IMSHALPRED_001672</name>
</gene>
<dbReference type="PANTHER" id="PTHR31845:SF10">
    <property type="entry name" value="ZN(II)2CYS6 TRANSCRIPTION FACTOR (EUROFUNG)"/>
    <property type="match status" value="1"/>
</dbReference>
<sequence length="562" mass="62643">MSTRCARLDKHCVFSESRDRKKRATAGQTRIIEVEKKVDSIYSLLQTGPVRQNRPVPQPPETLTPQSLTSGECVSRESEGSPFQDASPNASHVTSSSPYCEEASVSVDVFQLGIITVHEAEVLLDTSLLEYGDFPWVILPARLPLDLFRREKPILLLSLLALASRRQALLHDSLVREFKNIISAKVIMDGSPDLDLLQGLLLYLAWFHLHPKVQSKKYSMLAQIAIAISADLDLPRLIVGDPNGQLKAELERTYVGVYYISSCNSTVSRKPVRMKYDDFVGDCCRSLATSNNTPTDADLLHFIGLQRLTEEVASTFRYDSINEGRQLRMDNVELSVKAFKSRLHDLRCSFPSNNGRAGSLMLAYENTNIYIHEVSLHVEQSIGANSMPLRRELEDSSQRRISLLLECLEATKTFLDCFLRIPPEAVIKHSSIERGQLAYAVTMLMKMAFHTSSGLDFLSLRDACNVSYYLDAMAEHLASASASANVPDEGCPDSFSAIKTMAGRIKSWYESTAFFEQTGTASAVKGMSAMQVVEIAEEEQQLTNFDLGNMDFAFLEAGNFFD</sequence>
<keyword evidence="5" id="KW-0539">Nucleus</keyword>
<dbReference type="GO" id="GO:0005634">
    <property type="term" value="C:nucleus"/>
    <property type="evidence" value="ECO:0007669"/>
    <property type="project" value="UniProtKB-SubCell"/>
</dbReference>
<dbReference type="GO" id="GO:0000976">
    <property type="term" value="F:transcription cis-regulatory region binding"/>
    <property type="evidence" value="ECO:0007669"/>
    <property type="project" value="TreeGrafter"/>
</dbReference>
<proteinExistence type="predicted"/>
<evidence type="ECO:0000256" key="1">
    <source>
        <dbReference type="ARBA" id="ARBA00004123"/>
    </source>
</evidence>
<dbReference type="GO" id="GO:0000981">
    <property type="term" value="F:DNA-binding transcription factor activity, RNA polymerase II-specific"/>
    <property type="evidence" value="ECO:0007669"/>
    <property type="project" value="TreeGrafter"/>
</dbReference>
<feature type="compositionally biased region" description="Polar residues" evidence="6">
    <location>
        <begin position="84"/>
        <end position="95"/>
    </location>
</feature>
<feature type="compositionally biased region" description="Polar residues" evidence="6">
    <location>
        <begin position="63"/>
        <end position="72"/>
    </location>
</feature>
<evidence type="ECO:0000256" key="5">
    <source>
        <dbReference type="ARBA" id="ARBA00023242"/>
    </source>
</evidence>
<protein>
    <submittedName>
        <fullName evidence="7">Uncharacterized protein</fullName>
    </submittedName>
</protein>
<dbReference type="PANTHER" id="PTHR31845">
    <property type="entry name" value="FINGER DOMAIN PROTEIN, PUTATIVE-RELATED"/>
    <property type="match status" value="1"/>
</dbReference>
<comment type="subcellular location">
    <subcellularLocation>
        <location evidence="1">Nucleus</location>
    </subcellularLocation>
</comment>
<name>A0A8H3J3F2_9LECA</name>
<dbReference type="EMBL" id="CAJPDT010000124">
    <property type="protein sequence ID" value="CAF9939884.1"/>
    <property type="molecule type" value="Genomic_DNA"/>
</dbReference>
<dbReference type="AlphaFoldDB" id="A0A8H3J3F2"/>
<dbReference type="OrthoDB" id="5424793at2759"/>
<evidence type="ECO:0000256" key="6">
    <source>
        <dbReference type="SAM" id="MobiDB-lite"/>
    </source>
</evidence>
<evidence type="ECO:0000256" key="4">
    <source>
        <dbReference type="ARBA" id="ARBA00023163"/>
    </source>
</evidence>
<reference evidence="7" key="1">
    <citation type="submission" date="2021-03" db="EMBL/GenBank/DDBJ databases">
        <authorList>
            <person name="Tagirdzhanova G."/>
        </authorList>
    </citation>
    <scope>NUCLEOTIDE SEQUENCE</scope>
</reference>
<dbReference type="Proteomes" id="UP000664534">
    <property type="component" value="Unassembled WGS sequence"/>
</dbReference>
<evidence type="ECO:0000256" key="3">
    <source>
        <dbReference type="ARBA" id="ARBA00023125"/>
    </source>
</evidence>
<organism evidence="7 8">
    <name type="scientific">Imshaugia aleurites</name>
    <dbReference type="NCBI Taxonomy" id="172621"/>
    <lineage>
        <taxon>Eukaryota</taxon>
        <taxon>Fungi</taxon>
        <taxon>Dikarya</taxon>
        <taxon>Ascomycota</taxon>
        <taxon>Pezizomycotina</taxon>
        <taxon>Lecanoromycetes</taxon>
        <taxon>OSLEUM clade</taxon>
        <taxon>Lecanoromycetidae</taxon>
        <taxon>Lecanorales</taxon>
        <taxon>Lecanorineae</taxon>
        <taxon>Parmeliaceae</taxon>
        <taxon>Imshaugia</taxon>
    </lineage>
</organism>
<feature type="region of interest" description="Disordered" evidence="6">
    <location>
        <begin position="49"/>
        <end position="95"/>
    </location>
</feature>